<name>A0AAV1R4T5_9ROSI</name>
<feature type="non-terminal residue" evidence="2">
    <location>
        <position position="1"/>
    </location>
</feature>
<feature type="region of interest" description="Disordered" evidence="1">
    <location>
        <begin position="1"/>
        <end position="26"/>
    </location>
</feature>
<protein>
    <recommendedName>
        <fullName evidence="4">C2H2-type domain-containing protein</fullName>
    </recommendedName>
</protein>
<feature type="compositionally biased region" description="Basic residues" evidence="1">
    <location>
        <begin position="1"/>
        <end position="11"/>
    </location>
</feature>
<reference evidence="2 3" key="1">
    <citation type="submission" date="2024-01" db="EMBL/GenBank/DDBJ databases">
        <authorList>
            <person name="Waweru B."/>
        </authorList>
    </citation>
    <scope>NUCLEOTIDE SEQUENCE [LARGE SCALE GENOMIC DNA]</scope>
</reference>
<sequence>LGGHMNVHRRDRAGLRPSLSRDGRCPIPNLNLNPNPSVYPPFTRTLPSLVSPISTLPTPLLTYEVKKWTIDGTPLDPSSPKLSDLTTKGARKSFFTSKTLMISHNKKDSRS</sequence>
<comment type="caution">
    <text evidence="2">The sequence shown here is derived from an EMBL/GenBank/DDBJ whole genome shotgun (WGS) entry which is preliminary data.</text>
</comment>
<dbReference type="AlphaFoldDB" id="A0AAV1R4T5"/>
<evidence type="ECO:0000313" key="2">
    <source>
        <dbReference type="EMBL" id="CAK7327997.1"/>
    </source>
</evidence>
<evidence type="ECO:0000256" key="1">
    <source>
        <dbReference type="SAM" id="MobiDB-lite"/>
    </source>
</evidence>
<proteinExistence type="predicted"/>
<organism evidence="2 3">
    <name type="scientific">Dovyalis caffra</name>
    <dbReference type="NCBI Taxonomy" id="77055"/>
    <lineage>
        <taxon>Eukaryota</taxon>
        <taxon>Viridiplantae</taxon>
        <taxon>Streptophyta</taxon>
        <taxon>Embryophyta</taxon>
        <taxon>Tracheophyta</taxon>
        <taxon>Spermatophyta</taxon>
        <taxon>Magnoliopsida</taxon>
        <taxon>eudicotyledons</taxon>
        <taxon>Gunneridae</taxon>
        <taxon>Pentapetalae</taxon>
        <taxon>rosids</taxon>
        <taxon>fabids</taxon>
        <taxon>Malpighiales</taxon>
        <taxon>Salicaceae</taxon>
        <taxon>Flacourtieae</taxon>
        <taxon>Dovyalis</taxon>
    </lineage>
</organism>
<evidence type="ECO:0008006" key="4">
    <source>
        <dbReference type="Google" id="ProtNLM"/>
    </source>
</evidence>
<accession>A0AAV1R4T5</accession>
<gene>
    <name evidence="2" type="ORF">DCAF_LOCUS5715</name>
</gene>
<keyword evidence="3" id="KW-1185">Reference proteome</keyword>
<dbReference type="EMBL" id="CAWUPB010000892">
    <property type="protein sequence ID" value="CAK7327997.1"/>
    <property type="molecule type" value="Genomic_DNA"/>
</dbReference>
<dbReference type="Proteomes" id="UP001314170">
    <property type="component" value="Unassembled WGS sequence"/>
</dbReference>
<evidence type="ECO:0000313" key="3">
    <source>
        <dbReference type="Proteomes" id="UP001314170"/>
    </source>
</evidence>